<dbReference type="AlphaFoldDB" id="A0A450S1Z2"/>
<protein>
    <submittedName>
        <fullName evidence="1">Uncharacterized protein</fullName>
    </submittedName>
</protein>
<accession>A0A450S1Z2</accession>
<name>A0A450S1Z2_9GAMM</name>
<reference evidence="1" key="1">
    <citation type="submission" date="2019-02" db="EMBL/GenBank/DDBJ databases">
        <authorList>
            <person name="Gruber-Vodicka R. H."/>
            <person name="Seah K. B. B."/>
        </authorList>
    </citation>
    <scope>NUCLEOTIDE SEQUENCE</scope>
    <source>
        <strain evidence="1">BECK_BZ165</strain>
    </source>
</reference>
<proteinExistence type="predicted"/>
<gene>
    <name evidence="1" type="ORF">BECKFM1743C_GA0114222_100293</name>
</gene>
<sequence length="133" mass="15487">MNHMTTFVLDSERFAGLLGRLFHALSANSRHVNYLIEAKTTRFRFFRALRAEETGNHVCTPDQATYEGEQVLRHPTRNNLPTLLAYLSQIRWCYRFVANLWIVGTWIAKFWLSQERTAPCNNKSVTPPRAFRG</sequence>
<evidence type="ECO:0000313" key="1">
    <source>
        <dbReference type="EMBL" id="VFJ45681.1"/>
    </source>
</evidence>
<organism evidence="1">
    <name type="scientific">Candidatus Kentrum sp. FM</name>
    <dbReference type="NCBI Taxonomy" id="2126340"/>
    <lineage>
        <taxon>Bacteria</taxon>
        <taxon>Pseudomonadati</taxon>
        <taxon>Pseudomonadota</taxon>
        <taxon>Gammaproteobacteria</taxon>
        <taxon>Candidatus Kentrum</taxon>
    </lineage>
</organism>
<dbReference type="EMBL" id="CAADFA010000029">
    <property type="protein sequence ID" value="VFJ45681.1"/>
    <property type="molecule type" value="Genomic_DNA"/>
</dbReference>